<protein>
    <submittedName>
        <fullName evidence="3">CAP domain-containing protein</fullName>
    </submittedName>
</protein>
<keyword evidence="4" id="KW-1185">Reference proteome</keyword>
<dbReference type="InterPro" id="IPR035940">
    <property type="entry name" value="CAP_sf"/>
</dbReference>
<evidence type="ECO:0000313" key="3">
    <source>
        <dbReference type="EMBL" id="QNV40264.1"/>
    </source>
</evidence>
<feature type="signal peptide" evidence="1">
    <location>
        <begin position="1"/>
        <end position="27"/>
    </location>
</feature>
<accession>A0A7H2BKR8</accession>
<evidence type="ECO:0000256" key="1">
    <source>
        <dbReference type="SAM" id="SignalP"/>
    </source>
</evidence>
<organism evidence="3 4">
    <name type="scientific">Rothia amarae</name>
    <dbReference type="NCBI Taxonomy" id="169480"/>
    <lineage>
        <taxon>Bacteria</taxon>
        <taxon>Bacillati</taxon>
        <taxon>Actinomycetota</taxon>
        <taxon>Actinomycetes</taxon>
        <taxon>Micrococcales</taxon>
        <taxon>Micrococcaceae</taxon>
        <taxon>Rothia</taxon>
    </lineage>
</organism>
<evidence type="ECO:0000313" key="4">
    <source>
        <dbReference type="Proteomes" id="UP000516421"/>
    </source>
</evidence>
<dbReference type="EMBL" id="CP061538">
    <property type="protein sequence ID" value="QNV40264.1"/>
    <property type="molecule type" value="Genomic_DNA"/>
</dbReference>
<dbReference type="Gene3D" id="3.40.33.10">
    <property type="entry name" value="CAP"/>
    <property type="match status" value="1"/>
</dbReference>
<evidence type="ECO:0000259" key="2">
    <source>
        <dbReference type="Pfam" id="PF00188"/>
    </source>
</evidence>
<dbReference type="Proteomes" id="UP000516421">
    <property type="component" value="Chromosome"/>
</dbReference>
<name>A0A7H2BKR8_9MICC</name>
<feature type="domain" description="SCP" evidence="2">
    <location>
        <begin position="62"/>
        <end position="159"/>
    </location>
</feature>
<dbReference type="InterPro" id="IPR014044">
    <property type="entry name" value="CAP_dom"/>
</dbReference>
<dbReference type="CDD" id="cd05379">
    <property type="entry name" value="CAP_bacterial"/>
    <property type="match status" value="1"/>
</dbReference>
<proteinExistence type="predicted"/>
<reference evidence="3 4" key="1">
    <citation type="submission" date="2020-09" db="EMBL/GenBank/DDBJ databases">
        <title>Investigation of environmental microbe.</title>
        <authorList>
            <person name="Ou Y."/>
            <person name="Kang Q."/>
        </authorList>
    </citation>
    <scope>NUCLEOTIDE SEQUENCE [LARGE SCALE GENOMIC DNA]</scope>
    <source>
        <strain evidence="3 4">KJZ-9</strain>
    </source>
</reference>
<dbReference type="Pfam" id="PF00188">
    <property type="entry name" value="CAP"/>
    <property type="match status" value="1"/>
</dbReference>
<dbReference type="RefSeq" id="WP_190617848.1">
    <property type="nucleotide sequence ID" value="NZ_CP061538.1"/>
</dbReference>
<feature type="chain" id="PRO_5029009336" evidence="1">
    <location>
        <begin position="28"/>
        <end position="197"/>
    </location>
</feature>
<keyword evidence="1" id="KW-0732">Signal</keyword>
<dbReference type="SUPFAM" id="SSF55797">
    <property type="entry name" value="PR-1-like"/>
    <property type="match status" value="1"/>
</dbReference>
<sequence length="197" mass="21379">MKLSKIATTFAMGSIALGVFGAAPAQATPSQTEKTGDIAISPMWWNPEWDYRDTINGQMAMLSQINAQREAAGLPALKYSNSLNSVSSECLNLRAASGLEYSCYNFNSPSMLKGWKSASQSTSFGVSAYDAVDNKLMKRTSERAKILDPKYTHVGFALRPVDPLDKSNVQIVITYAAYPGGTTSAEDEELPPTMFPM</sequence>
<dbReference type="KEGG" id="rama:IDM48_02175"/>
<dbReference type="AlphaFoldDB" id="A0A7H2BKR8"/>
<gene>
    <name evidence="3" type="ORF">IDM48_02175</name>
</gene>